<reference evidence="3" key="1">
    <citation type="journal article" date="2001" name="Proc. Natl. Acad. Sci. U.S.A.">
        <title>Genome sequence of an industrial microorganism Streptomyces avermitilis: deducing the ability of producing secondary metabolites.</title>
        <authorList>
            <person name="Omura S."/>
            <person name="Ikeda H."/>
            <person name="Ishikawa J."/>
            <person name="Hanamoto A."/>
            <person name="Takahashi C."/>
            <person name="Shinose M."/>
            <person name="Takahashi Y."/>
            <person name="Horikawa H."/>
            <person name="Nakazawa H."/>
            <person name="Osonoe T."/>
            <person name="Kikuchi H."/>
            <person name="Shiba T."/>
            <person name="Sakaki Y."/>
            <person name="Hattori M."/>
        </authorList>
    </citation>
    <scope>NUCLEOTIDE SEQUENCE [LARGE SCALE GENOMIC DNA]</scope>
    <source>
        <strain evidence="3">ATCC 31267 / DSM 46492 / JCM 5070 / NBRC 14893 / NCIMB 12804 / NRRL 8165 / MA-4680</strain>
    </source>
</reference>
<feature type="region of interest" description="Disordered" evidence="1">
    <location>
        <begin position="1"/>
        <end position="22"/>
    </location>
</feature>
<gene>
    <name evidence="2" type="ORF">SAVERM_1p84</name>
</gene>
<reference evidence="2 3" key="2">
    <citation type="journal article" date="2003" name="Nat. Biotechnol.">
        <title>Complete genome sequence and comparative analysis of the industrial microorganism Streptomyces avermitilis.</title>
        <authorList>
            <person name="Ikeda H."/>
            <person name="Ishikawa J."/>
            <person name="Hanamoto A."/>
            <person name="Shinose M."/>
            <person name="Kikuchi H."/>
            <person name="Shiba T."/>
            <person name="Sakaki Y."/>
            <person name="Hattori M."/>
            <person name="Omura S."/>
        </authorList>
    </citation>
    <scope>NUCLEOTIDE SEQUENCE [LARGE SCALE GENOMIC DNA]</scope>
    <source>
        <strain evidence="3">ATCC 31267 / DSM 46492 / JCM 5070 / NBRC 14893 / NCIMB 12804 / NRRL 8165 / MA-4680</strain>
    </source>
</reference>
<sequence length="353" mass="37340">MIANSRNNDSHGTAPGRAHLTIPAQVAPSTGCRRVEVPGFPCNRAAHPRQWKQDTPGVGLPSGRACSRAENNGERASGSRLAAVGGQARAETVRQDSRTVTRGTDTPPDTGATTAKSGISTGPNVIGSSSVRCCPSRSHGGVRDAVWRGGGGTRGGGHGAVCRTARPGGRCWRSWRSRGWIRGPGPMCVTRAPWRRSGRRSDGVAGSSTCRTPVRSRSVTSVGRADHLPFRSAGNELRQQADPLPSTPAEFLGPVPELALEDQVVAAATVWRTRSARSEVEPGRWVHNQTSKPRKHRGAGRPGSRVSTTATSLRKVTSEVPNIKVRCGCPRPQQGVLSTPHQGVPDGIAVRFV</sequence>
<dbReference type="EMBL" id="AP005645">
    <property type="protein sequence ID" value="BAC75368.1"/>
    <property type="molecule type" value="Genomic_DNA"/>
</dbReference>
<feature type="compositionally biased region" description="Polar residues" evidence="1">
    <location>
        <begin position="206"/>
        <end position="221"/>
    </location>
</feature>
<keyword evidence="3" id="KW-1185">Reference proteome</keyword>
<dbReference type="AlphaFoldDB" id="Q82Y97"/>
<dbReference type="Proteomes" id="UP000000428">
    <property type="component" value="Plasmid SAP1"/>
</dbReference>
<protein>
    <submittedName>
        <fullName evidence="2">Uncharacterized protein</fullName>
    </submittedName>
</protein>
<name>Q82Y97_STRAW</name>
<organism evidence="2 3">
    <name type="scientific">Streptomyces avermitilis (strain ATCC 31267 / DSM 46492 / JCM 5070 / NBRC 14893 / NCIMB 12804 / NRRL 8165 / MA-4680)</name>
    <dbReference type="NCBI Taxonomy" id="227882"/>
    <lineage>
        <taxon>Bacteria</taxon>
        <taxon>Bacillati</taxon>
        <taxon>Actinomycetota</taxon>
        <taxon>Actinomycetes</taxon>
        <taxon>Kitasatosporales</taxon>
        <taxon>Streptomycetaceae</taxon>
        <taxon>Streptomyces</taxon>
    </lineage>
</organism>
<feature type="region of interest" description="Disordered" evidence="1">
    <location>
        <begin position="41"/>
        <end position="134"/>
    </location>
</feature>
<feature type="compositionally biased region" description="Polar residues" evidence="1">
    <location>
        <begin position="1"/>
        <end position="11"/>
    </location>
</feature>
<feature type="compositionally biased region" description="Low complexity" evidence="1">
    <location>
        <begin position="100"/>
        <end position="115"/>
    </location>
</feature>
<dbReference type="HOGENOM" id="CLU_785057_0_0_11"/>
<evidence type="ECO:0000313" key="3">
    <source>
        <dbReference type="Proteomes" id="UP000000428"/>
    </source>
</evidence>
<keyword evidence="2" id="KW-0614">Plasmid</keyword>
<proteinExistence type="predicted"/>
<accession>Q82Y97</accession>
<dbReference type="KEGG" id="sma:SAVERM_1p84"/>
<evidence type="ECO:0000313" key="2">
    <source>
        <dbReference type="EMBL" id="BAC75368.1"/>
    </source>
</evidence>
<feature type="region of interest" description="Disordered" evidence="1">
    <location>
        <begin position="288"/>
        <end position="315"/>
    </location>
</feature>
<geneLocation type="plasmid" evidence="2 3">
    <name>SAP1</name>
</geneLocation>
<evidence type="ECO:0000256" key="1">
    <source>
        <dbReference type="SAM" id="MobiDB-lite"/>
    </source>
</evidence>
<feature type="compositionally biased region" description="Polar residues" evidence="1">
    <location>
        <begin position="305"/>
        <end position="315"/>
    </location>
</feature>
<feature type="compositionally biased region" description="Polar residues" evidence="1">
    <location>
        <begin position="116"/>
        <end position="131"/>
    </location>
</feature>
<feature type="region of interest" description="Disordered" evidence="1">
    <location>
        <begin position="197"/>
        <end position="221"/>
    </location>
</feature>